<dbReference type="EMBL" id="FPBK01000019">
    <property type="protein sequence ID" value="SFU75145.1"/>
    <property type="molecule type" value="Genomic_DNA"/>
</dbReference>
<dbReference type="AlphaFoldDB" id="A0A1I7IQB0"/>
<keyword evidence="2" id="KW-1185">Reference proteome</keyword>
<sequence length="129" mass="15547">MNTELTYTEELNRKLCIEKDLLELSGWMEMLNQINDEIVYFRIFESKLIKDMQLANRLLQVRRKNTLLMGNYCTYEKELKLELEYGKNAYDMARATLHERKRNEYATMLQAFSVLKKSIFQQIAKYQRS</sequence>
<name>A0A1I7IQB0_9FLAO</name>
<evidence type="ECO:0000313" key="1">
    <source>
        <dbReference type="EMBL" id="SFU75145.1"/>
    </source>
</evidence>
<dbReference type="OrthoDB" id="1442387at2"/>
<proteinExistence type="predicted"/>
<protein>
    <submittedName>
        <fullName evidence="1">Uncharacterized protein</fullName>
    </submittedName>
</protein>
<reference evidence="1 2" key="1">
    <citation type="submission" date="2016-10" db="EMBL/GenBank/DDBJ databases">
        <authorList>
            <person name="de Groot N.N."/>
        </authorList>
    </citation>
    <scope>NUCLEOTIDE SEQUENCE [LARGE SCALE GENOMIC DNA]</scope>
    <source>
        <strain evidence="1 2">CGMCC 1.12333</strain>
    </source>
</reference>
<dbReference type="STRING" id="1224947.SAMN05216480_11937"/>
<dbReference type="Proteomes" id="UP000199138">
    <property type="component" value="Unassembled WGS sequence"/>
</dbReference>
<accession>A0A1I7IQB0</accession>
<organism evidence="1 2">
    <name type="scientific">Pustulibacterium marinum</name>
    <dbReference type="NCBI Taxonomy" id="1224947"/>
    <lineage>
        <taxon>Bacteria</taxon>
        <taxon>Pseudomonadati</taxon>
        <taxon>Bacteroidota</taxon>
        <taxon>Flavobacteriia</taxon>
        <taxon>Flavobacteriales</taxon>
        <taxon>Flavobacteriaceae</taxon>
        <taxon>Pustulibacterium</taxon>
    </lineage>
</organism>
<gene>
    <name evidence="1" type="ORF">SAMN05216480_11937</name>
</gene>
<evidence type="ECO:0000313" key="2">
    <source>
        <dbReference type="Proteomes" id="UP000199138"/>
    </source>
</evidence>
<dbReference type="RefSeq" id="WP_093026418.1">
    <property type="nucleotide sequence ID" value="NZ_FPBK01000019.1"/>
</dbReference>